<protein>
    <submittedName>
        <fullName evidence="3">Thioredoxin family protein</fullName>
    </submittedName>
</protein>
<dbReference type="InterPro" id="IPR036249">
    <property type="entry name" value="Thioredoxin-like_sf"/>
</dbReference>
<accession>A0ABX2EBA2</accession>
<reference evidence="3 4" key="1">
    <citation type="submission" date="2020-05" db="EMBL/GenBank/DDBJ databases">
        <title>Aquincola sp. isolate from soil.</title>
        <authorList>
            <person name="Han J."/>
            <person name="Kim D.-U."/>
        </authorList>
    </citation>
    <scope>NUCLEOTIDE SEQUENCE [LARGE SCALE GENOMIC DNA]</scope>
    <source>
        <strain evidence="3 4">S2</strain>
    </source>
</reference>
<dbReference type="SUPFAM" id="SSF52833">
    <property type="entry name" value="Thioredoxin-like"/>
    <property type="match status" value="1"/>
</dbReference>
<dbReference type="Gene3D" id="3.40.30.10">
    <property type="entry name" value="Glutaredoxin"/>
    <property type="match status" value="1"/>
</dbReference>
<evidence type="ECO:0000259" key="2">
    <source>
        <dbReference type="PROSITE" id="PS51352"/>
    </source>
</evidence>
<dbReference type="PROSITE" id="PS51352">
    <property type="entry name" value="THIOREDOXIN_2"/>
    <property type="match status" value="1"/>
</dbReference>
<evidence type="ECO:0000256" key="1">
    <source>
        <dbReference type="SAM" id="SignalP"/>
    </source>
</evidence>
<dbReference type="PANTHER" id="PTHR43640">
    <property type="entry name" value="OS07G0260300 PROTEIN"/>
    <property type="match status" value="1"/>
</dbReference>
<dbReference type="CDD" id="cd02969">
    <property type="entry name" value="PRX_like1"/>
    <property type="match status" value="1"/>
</dbReference>
<keyword evidence="1" id="KW-0732">Signal</keyword>
<dbReference type="InterPro" id="IPR013766">
    <property type="entry name" value="Thioredoxin_domain"/>
</dbReference>
<evidence type="ECO:0000313" key="3">
    <source>
        <dbReference type="EMBL" id="NRF65622.1"/>
    </source>
</evidence>
<name>A0ABX2EBA2_9BURK</name>
<dbReference type="InterPro" id="IPR047262">
    <property type="entry name" value="PRX-like1"/>
</dbReference>
<dbReference type="RefSeq" id="WP_173119834.1">
    <property type="nucleotide sequence ID" value="NZ_JABRWJ010000001.1"/>
</dbReference>
<gene>
    <name evidence="3" type="ORF">HLB44_01360</name>
</gene>
<dbReference type="InterPro" id="IPR000866">
    <property type="entry name" value="AhpC/TSA"/>
</dbReference>
<proteinExistence type="predicted"/>
<dbReference type="Proteomes" id="UP000737171">
    <property type="component" value="Unassembled WGS sequence"/>
</dbReference>
<sequence>MKRWITAVAVGLGLAGSSAAMAQAAVNQPAPAFSVQDATGKTVKLADFKGKYVVLEWVNPGCPFVQKHYNSANMPATQKDALAKGAVWLAVSSTAKEAGDYRPPADLAGWLTSKSAATTATLMDDDGKIGRSYGARTTPHMYVIDPQGKLVYAGAIDSKPTANPADIKSATNYVRQALDEVFAGKPVSQPTTQAYGCSIKYASAG</sequence>
<feature type="domain" description="Thioredoxin" evidence="2">
    <location>
        <begin position="24"/>
        <end position="176"/>
    </location>
</feature>
<dbReference type="PANTHER" id="PTHR43640:SF1">
    <property type="entry name" value="THIOREDOXIN-DEPENDENT PEROXIREDOXIN"/>
    <property type="match status" value="1"/>
</dbReference>
<dbReference type="EMBL" id="JABRWJ010000001">
    <property type="protein sequence ID" value="NRF65622.1"/>
    <property type="molecule type" value="Genomic_DNA"/>
</dbReference>
<evidence type="ECO:0000313" key="4">
    <source>
        <dbReference type="Proteomes" id="UP000737171"/>
    </source>
</evidence>
<organism evidence="3 4">
    <name type="scientific">Pseudaquabacterium terrae</name>
    <dbReference type="NCBI Taxonomy" id="2732868"/>
    <lineage>
        <taxon>Bacteria</taxon>
        <taxon>Pseudomonadati</taxon>
        <taxon>Pseudomonadota</taxon>
        <taxon>Betaproteobacteria</taxon>
        <taxon>Burkholderiales</taxon>
        <taxon>Sphaerotilaceae</taxon>
        <taxon>Pseudaquabacterium</taxon>
    </lineage>
</organism>
<feature type="chain" id="PRO_5046482880" evidence="1">
    <location>
        <begin position="23"/>
        <end position="205"/>
    </location>
</feature>
<comment type="caution">
    <text evidence="3">The sequence shown here is derived from an EMBL/GenBank/DDBJ whole genome shotgun (WGS) entry which is preliminary data.</text>
</comment>
<dbReference type="Pfam" id="PF00578">
    <property type="entry name" value="AhpC-TSA"/>
    <property type="match status" value="1"/>
</dbReference>
<feature type="signal peptide" evidence="1">
    <location>
        <begin position="1"/>
        <end position="22"/>
    </location>
</feature>
<keyword evidence="4" id="KW-1185">Reference proteome</keyword>